<sequence>MTTYRQPTKNIARKKLIKESIKYLTKGKDDSILVNEKNFSIMTEHYTKLIDQFLRSQRKYLPDSTLSSILENWNSFYKSKVIYKKPSDLKVLYLSGPEPTNDLKVFLENGISPYNIWAVEKETKYFNDALYDLKSNNIFIKIHKGSLKSFFESYPETFDIIYYDACNSLISDSNNPLDVLQELFLGRRLDSHSVLITNFSEPDISTWEEWSQIFASWYSVRDEGVPTSLFESEFADKDYRYNNIKEFAKYTKGNLPEFYSDFIRRFIPIFASDIIPYLRIISFDSVNSKFFKDNKILNSLLAEENVSIDSIEDLLKNVPHHLLSESSYPLFNFARMIKSLFEGKPKNGLYNFLFNKKEVVFKSILVFSILKNYEEHYSGYNTWVNKICKPNLMKTIHDSDFFDKAIPLTCDVPMKNLIIELIIGQYGFPYIANAKTQLSLKYKAKETWMYSDVFVLDQSRYLYDLIPSIDLFSDFFNQDLFDQIKIRVCIDLILKNHHDIDNHLFRGGTIESLYNFNSVPYSSIKKRENINNSI</sequence>
<dbReference type="EMBL" id="JASTZU010000027">
    <property type="protein sequence ID" value="MDL4840356.1"/>
    <property type="molecule type" value="Genomic_DNA"/>
</dbReference>
<evidence type="ECO:0008006" key="3">
    <source>
        <dbReference type="Google" id="ProtNLM"/>
    </source>
</evidence>
<organism evidence="1 2">
    <name type="scientific">Aquibacillus rhizosphaerae</name>
    <dbReference type="NCBI Taxonomy" id="3051431"/>
    <lineage>
        <taxon>Bacteria</taxon>
        <taxon>Bacillati</taxon>
        <taxon>Bacillota</taxon>
        <taxon>Bacilli</taxon>
        <taxon>Bacillales</taxon>
        <taxon>Bacillaceae</taxon>
        <taxon>Aquibacillus</taxon>
    </lineage>
</organism>
<reference evidence="1 2" key="1">
    <citation type="submission" date="2023-06" db="EMBL/GenBank/DDBJ databases">
        <title>Aquibacillus rhizosphaerae LR5S19.</title>
        <authorList>
            <person name="Sun J.-Q."/>
        </authorList>
    </citation>
    <scope>NUCLEOTIDE SEQUENCE [LARGE SCALE GENOMIC DNA]</scope>
    <source>
        <strain evidence="1 2">LR5S19</strain>
    </source>
</reference>
<accession>A0ABT7L3B8</accession>
<protein>
    <recommendedName>
        <fullName evidence="3">Class I SAM-dependent methyltransferase</fullName>
    </recommendedName>
</protein>
<comment type="caution">
    <text evidence="1">The sequence shown here is derived from an EMBL/GenBank/DDBJ whole genome shotgun (WGS) entry which is preliminary data.</text>
</comment>
<evidence type="ECO:0000313" key="1">
    <source>
        <dbReference type="EMBL" id="MDL4840356.1"/>
    </source>
</evidence>
<name>A0ABT7L3B8_9BACI</name>
<gene>
    <name evidence="1" type="ORF">QQS35_07855</name>
</gene>
<proteinExistence type="predicted"/>
<dbReference type="RefSeq" id="WP_285931383.1">
    <property type="nucleotide sequence ID" value="NZ_JASTZU010000027.1"/>
</dbReference>
<keyword evidence="2" id="KW-1185">Reference proteome</keyword>
<dbReference type="Proteomes" id="UP001235343">
    <property type="component" value="Unassembled WGS sequence"/>
</dbReference>
<evidence type="ECO:0000313" key="2">
    <source>
        <dbReference type="Proteomes" id="UP001235343"/>
    </source>
</evidence>